<accession>A0A8C2GF51</accession>
<feature type="region of interest" description="Disordered" evidence="2">
    <location>
        <begin position="340"/>
        <end position="367"/>
    </location>
</feature>
<name>A0A8C2GF51_CYPCA</name>
<dbReference type="InterPro" id="IPR051942">
    <property type="entry name" value="DENN_domain_containing_2"/>
</dbReference>
<dbReference type="SMART" id="SM00801">
    <property type="entry name" value="dDENN"/>
    <property type="match status" value="1"/>
</dbReference>
<dbReference type="GO" id="GO:0005829">
    <property type="term" value="C:cytosol"/>
    <property type="evidence" value="ECO:0007669"/>
    <property type="project" value="GOC"/>
</dbReference>
<dbReference type="GO" id="GO:0015629">
    <property type="term" value="C:actin cytoskeleton"/>
    <property type="evidence" value="ECO:0007669"/>
    <property type="project" value="TreeGrafter"/>
</dbReference>
<dbReference type="Ensembl" id="ENSCCRT00020076656.1">
    <property type="protein sequence ID" value="ENSCCRP00020069766.1"/>
    <property type="gene ID" value="ENSCCRG00020032464.1"/>
</dbReference>
<evidence type="ECO:0000256" key="2">
    <source>
        <dbReference type="SAM" id="MobiDB-lite"/>
    </source>
</evidence>
<dbReference type="PROSITE" id="PS50211">
    <property type="entry name" value="DENN"/>
    <property type="match status" value="1"/>
</dbReference>
<reference evidence="4" key="1">
    <citation type="submission" date="2025-08" db="UniProtKB">
        <authorList>
            <consortium name="Ensembl"/>
        </authorList>
    </citation>
    <scope>IDENTIFICATION</scope>
</reference>
<dbReference type="GO" id="GO:0042147">
    <property type="term" value="P:retrograde transport, endosome to Golgi"/>
    <property type="evidence" value="ECO:0007669"/>
    <property type="project" value="TreeGrafter"/>
</dbReference>
<dbReference type="FunFam" id="3.30.450.200:FF:000001">
    <property type="entry name" value="DENN domain-containing protein 2A isoform X1"/>
    <property type="match status" value="1"/>
</dbReference>
<dbReference type="Pfam" id="PF02141">
    <property type="entry name" value="DENN"/>
    <property type="match status" value="1"/>
</dbReference>
<feature type="compositionally biased region" description="Basic and acidic residues" evidence="2">
    <location>
        <begin position="39"/>
        <end position="50"/>
    </location>
</feature>
<gene>
    <name evidence="4" type="primary">LOC109097391</name>
</gene>
<dbReference type="InterPro" id="IPR005113">
    <property type="entry name" value="uDENN_dom"/>
</dbReference>
<dbReference type="InterPro" id="IPR037516">
    <property type="entry name" value="Tripartite_DENN"/>
</dbReference>
<feature type="region of interest" description="Disordered" evidence="2">
    <location>
        <begin position="238"/>
        <end position="277"/>
    </location>
</feature>
<dbReference type="AlphaFoldDB" id="A0A8C2GF51"/>
<dbReference type="SMART" id="SM00800">
    <property type="entry name" value="uDENN"/>
    <property type="match status" value="1"/>
</dbReference>
<evidence type="ECO:0000259" key="3">
    <source>
        <dbReference type="PROSITE" id="PS50211"/>
    </source>
</evidence>
<dbReference type="Gene3D" id="3.30.450.200">
    <property type="match status" value="1"/>
</dbReference>
<feature type="compositionally biased region" description="Basic and acidic residues" evidence="2">
    <location>
        <begin position="63"/>
        <end position="92"/>
    </location>
</feature>
<dbReference type="Gene3D" id="3.40.50.11500">
    <property type="match status" value="1"/>
</dbReference>
<evidence type="ECO:0000313" key="5">
    <source>
        <dbReference type="Proteomes" id="UP000694701"/>
    </source>
</evidence>
<dbReference type="GO" id="GO:0005085">
    <property type="term" value="F:guanyl-nucleotide exchange factor activity"/>
    <property type="evidence" value="ECO:0007669"/>
    <property type="project" value="UniProtKB-KW"/>
</dbReference>
<evidence type="ECO:0000256" key="1">
    <source>
        <dbReference type="ARBA" id="ARBA00022658"/>
    </source>
</evidence>
<feature type="region of interest" description="Disordered" evidence="2">
    <location>
        <begin position="385"/>
        <end position="476"/>
    </location>
</feature>
<dbReference type="Pfam" id="PF03455">
    <property type="entry name" value="dDENN"/>
    <property type="match status" value="1"/>
</dbReference>
<feature type="domain" description="UDENN" evidence="3">
    <location>
        <begin position="509"/>
        <end position="898"/>
    </location>
</feature>
<feature type="compositionally biased region" description="Polar residues" evidence="2">
    <location>
        <begin position="51"/>
        <end position="60"/>
    </location>
</feature>
<protein>
    <recommendedName>
        <fullName evidence="3">UDENN domain-containing protein</fullName>
    </recommendedName>
</protein>
<feature type="compositionally biased region" description="Low complexity" evidence="2">
    <location>
        <begin position="392"/>
        <end position="409"/>
    </location>
</feature>
<sequence>LDVFSIFPSPSNPRPIENGLGGCSKSPKTPLGLKSTASIRDKISQWEGKTETTGSNTQTVGLKETESGKKKVQPEVQRKDSKRLSNRERQNCGEENGSKFGEPLHISEGPVKEKECILDKAPLGRTTETGQDKKLVLTHIKKLEQAMKETPSKSSLSMPGNYFCPASKEEQEEAEKRVTEPIFGTLDVVRFGSRIRSRDSENVYSEPGAPSINPLPKPQRTFQHHTQTNNLLANHGFVKGKRNLPPLPSIPPPPLPSCPPPQGVCRRPSGRARNTNNRKSYEFEDLLQSSAEGCRADLYELSKLGLTRTLSEENVYEDILDPPSKENPYEDIELESRCLGSKYPIPSSPSSPIADTPSKLSSKPGFFRQNSERCSFKLLELRKTGRDGGIASPSRVSPPSTPSSPDDTPCLSGDPYNRRRRKIPKMVQKINGIFEARRGKKRMKRVSQSTESSSGRVTDENSESESDTEEKLKAHSQRLVSVQSMLRQTGRYRTLERDLMELQERKLFEYFLVVALHKTKAGVPYLPEVTQQFPLKLERSFKFMREAEDQLKVIPQFCFPDAKDWAPVDTFPSETFSFVLTGEDGSRRFGYCRRLLPSGKGRRLPEVYCIVSRLGCFDLFSKILDEVEKRRAISPALVQPFMRGIMEAPFPAPGRTISIKNFLPGSGTEVIELCRPSDSRLEHVDFECLFSSLSLRLLLRVFASLLLERRVIFTADKLGTLSKCCHAVVALLYPFTWQHTYIPVLPPSMMDIVCTPTPFIVGLLSSSLTRLRELPLEEVLVVDLGNSRFLRQMDDEDSILPHKLQAALEHVLERRKELACDPGSLSSVVSEAFVRFFVEIVGHYSLFMGSSDRDEESSREAFRKAVSSKSLRRFLEVFMETQMFAGFVQEREFRRQGLKGLFEVRAQDYLDSLPGSENRGVNKFLKGLGHKMKFLSKK</sequence>
<dbReference type="Proteomes" id="UP000694701">
    <property type="component" value="Unplaced"/>
</dbReference>
<dbReference type="SMART" id="SM00799">
    <property type="entry name" value="DENN"/>
    <property type="match status" value="1"/>
</dbReference>
<dbReference type="InterPro" id="IPR043153">
    <property type="entry name" value="DENN_C"/>
</dbReference>
<dbReference type="InterPro" id="IPR001194">
    <property type="entry name" value="cDENN_dom"/>
</dbReference>
<keyword evidence="1" id="KW-0344">Guanine-nucleotide releasing factor</keyword>
<feature type="compositionally biased region" description="Pro residues" evidence="2">
    <location>
        <begin position="245"/>
        <end position="262"/>
    </location>
</feature>
<dbReference type="PANTHER" id="PTHR15288">
    <property type="entry name" value="DENN DOMAIN-CONTAINING PROTEIN 2"/>
    <property type="match status" value="1"/>
</dbReference>
<feature type="region of interest" description="Disordered" evidence="2">
    <location>
        <begin position="1"/>
        <end position="107"/>
    </location>
</feature>
<organism evidence="4 5">
    <name type="scientific">Cyprinus carpio</name>
    <name type="common">Common carp</name>
    <dbReference type="NCBI Taxonomy" id="7962"/>
    <lineage>
        <taxon>Eukaryota</taxon>
        <taxon>Metazoa</taxon>
        <taxon>Chordata</taxon>
        <taxon>Craniata</taxon>
        <taxon>Vertebrata</taxon>
        <taxon>Euteleostomi</taxon>
        <taxon>Actinopterygii</taxon>
        <taxon>Neopterygii</taxon>
        <taxon>Teleostei</taxon>
        <taxon>Ostariophysi</taxon>
        <taxon>Cypriniformes</taxon>
        <taxon>Cyprinidae</taxon>
        <taxon>Cyprininae</taxon>
        <taxon>Cyprinus</taxon>
    </lineage>
</organism>
<feature type="compositionally biased region" description="Polar residues" evidence="2">
    <location>
        <begin position="446"/>
        <end position="456"/>
    </location>
</feature>
<feature type="compositionally biased region" description="Low complexity" evidence="2">
    <location>
        <begin position="344"/>
        <end position="353"/>
    </location>
</feature>
<feature type="region of interest" description="Disordered" evidence="2">
    <location>
        <begin position="197"/>
        <end position="221"/>
    </location>
</feature>
<dbReference type="FunFam" id="3.40.50.11500:FF:000004">
    <property type="entry name" value="DENN domain-containing protein 2C isoform X1"/>
    <property type="match status" value="1"/>
</dbReference>
<dbReference type="InterPro" id="IPR005112">
    <property type="entry name" value="dDENN_dom"/>
</dbReference>
<evidence type="ECO:0000313" key="4">
    <source>
        <dbReference type="Ensembl" id="ENSCCRP00020069766.1"/>
    </source>
</evidence>
<dbReference type="Pfam" id="PF03456">
    <property type="entry name" value="uDENN"/>
    <property type="match status" value="1"/>
</dbReference>
<dbReference type="PANTHER" id="PTHR15288:SF3">
    <property type="entry name" value="DENN DOMAIN-CONTAINING PROTEIN 2A"/>
    <property type="match status" value="1"/>
</dbReference>
<proteinExistence type="predicted"/>